<feature type="transmembrane region" description="Helical" evidence="2">
    <location>
        <begin position="65"/>
        <end position="82"/>
    </location>
</feature>
<dbReference type="AlphaFoldDB" id="A0A6J7W0Y0"/>
<evidence type="ECO:0000313" key="3">
    <source>
        <dbReference type="EMBL" id="CAB4703069.1"/>
    </source>
</evidence>
<protein>
    <submittedName>
        <fullName evidence="7">Unannotated protein</fullName>
    </submittedName>
</protein>
<name>A0A6J7W0Y0_9ZZZZ</name>
<proteinExistence type="predicted"/>
<feature type="region of interest" description="Disordered" evidence="1">
    <location>
        <begin position="107"/>
        <end position="147"/>
    </location>
</feature>
<keyword evidence="2" id="KW-0812">Transmembrane</keyword>
<dbReference type="EMBL" id="CAFBRZ010000005">
    <property type="protein sequence ID" value="CAB5142700.1"/>
    <property type="molecule type" value="Genomic_DNA"/>
</dbReference>
<organism evidence="7">
    <name type="scientific">freshwater metagenome</name>
    <dbReference type="NCBI Taxonomy" id="449393"/>
    <lineage>
        <taxon>unclassified sequences</taxon>
        <taxon>metagenomes</taxon>
        <taxon>ecological metagenomes</taxon>
    </lineage>
</organism>
<evidence type="ECO:0000313" key="7">
    <source>
        <dbReference type="EMBL" id="CAB5142700.1"/>
    </source>
</evidence>
<dbReference type="EMBL" id="CAEZYE010000007">
    <property type="protein sequence ID" value="CAB4703069.1"/>
    <property type="molecule type" value="Genomic_DNA"/>
</dbReference>
<evidence type="ECO:0000313" key="6">
    <source>
        <dbReference type="EMBL" id="CAB4978629.1"/>
    </source>
</evidence>
<accession>A0A6J7W0Y0</accession>
<feature type="transmembrane region" description="Helical" evidence="2">
    <location>
        <begin position="37"/>
        <end position="59"/>
    </location>
</feature>
<keyword evidence="2" id="KW-0472">Membrane</keyword>
<feature type="transmembrane region" description="Helical" evidence="2">
    <location>
        <begin position="6"/>
        <end position="25"/>
    </location>
</feature>
<gene>
    <name evidence="3" type="ORF">UFOPK2655_00260</name>
    <name evidence="4" type="ORF">UFOPK3077_01275</name>
    <name evidence="5" type="ORF">UFOPK3667_01193</name>
    <name evidence="6" type="ORF">UFOPK3903_01014</name>
    <name evidence="7" type="ORF">UFOPK4444_00169</name>
</gene>
<sequence>MESLALLVAILMVVAFLAGPIAIGLTRLKSDFIILIVFRKLFHGLFVALSLWVGMMFFFSPGVPLIVHLIGFYGISMGYIASRREYFPEVRIISPLLARLGINTRSRSRSYDGEDSEGTSFTHGPVLKWKGNGRSSGSDGHGPEGQN</sequence>
<evidence type="ECO:0000313" key="4">
    <source>
        <dbReference type="EMBL" id="CAB4812030.1"/>
    </source>
</evidence>
<evidence type="ECO:0000256" key="2">
    <source>
        <dbReference type="SAM" id="Phobius"/>
    </source>
</evidence>
<dbReference type="EMBL" id="CAFBMU010000016">
    <property type="protein sequence ID" value="CAB4929005.1"/>
    <property type="molecule type" value="Genomic_DNA"/>
</dbReference>
<dbReference type="EMBL" id="CAFBOD010000010">
    <property type="protein sequence ID" value="CAB4978629.1"/>
    <property type="molecule type" value="Genomic_DNA"/>
</dbReference>
<dbReference type="EMBL" id="CAFAAS010000018">
    <property type="protein sequence ID" value="CAB4812030.1"/>
    <property type="molecule type" value="Genomic_DNA"/>
</dbReference>
<reference evidence="7" key="1">
    <citation type="submission" date="2020-05" db="EMBL/GenBank/DDBJ databases">
        <authorList>
            <person name="Chiriac C."/>
            <person name="Salcher M."/>
            <person name="Ghai R."/>
            <person name="Kavagutti S V."/>
        </authorList>
    </citation>
    <scope>NUCLEOTIDE SEQUENCE</scope>
</reference>
<keyword evidence="2" id="KW-1133">Transmembrane helix</keyword>
<evidence type="ECO:0000256" key="1">
    <source>
        <dbReference type="SAM" id="MobiDB-lite"/>
    </source>
</evidence>
<evidence type="ECO:0000313" key="5">
    <source>
        <dbReference type="EMBL" id="CAB4929005.1"/>
    </source>
</evidence>